<comment type="caution">
    <text evidence="2">The sequence shown here is derived from an EMBL/GenBank/DDBJ whole genome shotgun (WGS) entry which is preliminary data.</text>
</comment>
<protein>
    <submittedName>
        <fullName evidence="2">Uncharacterized protein</fullName>
    </submittedName>
</protein>
<keyword evidence="1" id="KW-0812">Transmembrane</keyword>
<evidence type="ECO:0000313" key="3">
    <source>
        <dbReference type="Proteomes" id="UP001175211"/>
    </source>
</evidence>
<feature type="transmembrane region" description="Helical" evidence="1">
    <location>
        <begin position="116"/>
        <end position="136"/>
    </location>
</feature>
<dbReference type="EMBL" id="JAUEPS010000004">
    <property type="protein sequence ID" value="KAK0466037.1"/>
    <property type="molecule type" value="Genomic_DNA"/>
</dbReference>
<accession>A0AA39NI39</accession>
<evidence type="ECO:0000313" key="2">
    <source>
        <dbReference type="EMBL" id="KAK0466037.1"/>
    </source>
</evidence>
<name>A0AA39NI39_ARMTA</name>
<dbReference type="Proteomes" id="UP001175211">
    <property type="component" value="Unassembled WGS sequence"/>
</dbReference>
<dbReference type="GeneID" id="85363143"/>
<proteinExistence type="predicted"/>
<gene>
    <name evidence="2" type="ORF">EV420DRAFT_1709749</name>
</gene>
<organism evidence="2 3">
    <name type="scientific">Armillaria tabescens</name>
    <name type="common">Ringless honey mushroom</name>
    <name type="synonym">Agaricus tabescens</name>
    <dbReference type="NCBI Taxonomy" id="1929756"/>
    <lineage>
        <taxon>Eukaryota</taxon>
        <taxon>Fungi</taxon>
        <taxon>Dikarya</taxon>
        <taxon>Basidiomycota</taxon>
        <taxon>Agaricomycotina</taxon>
        <taxon>Agaricomycetes</taxon>
        <taxon>Agaricomycetidae</taxon>
        <taxon>Agaricales</taxon>
        <taxon>Marasmiineae</taxon>
        <taxon>Physalacriaceae</taxon>
        <taxon>Desarmillaria</taxon>
    </lineage>
</organism>
<dbReference type="RefSeq" id="XP_060336864.1">
    <property type="nucleotide sequence ID" value="XM_060479595.1"/>
</dbReference>
<dbReference type="AlphaFoldDB" id="A0AA39NI39"/>
<feature type="transmembrane region" description="Helical" evidence="1">
    <location>
        <begin position="7"/>
        <end position="30"/>
    </location>
</feature>
<keyword evidence="1" id="KW-1133">Transmembrane helix</keyword>
<feature type="transmembrane region" description="Helical" evidence="1">
    <location>
        <begin position="79"/>
        <end position="104"/>
    </location>
</feature>
<reference evidence="2" key="1">
    <citation type="submission" date="2023-06" db="EMBL/GenBank/DDBJ databases">
        <authorList>
            <consortium name="Lawrence Berkeley National Laboratory"/>
            <person name="Ahrendt S."/>
            <person name="Sahu N."/>
            <person name="Indic B."/>
            <person name="Wong-Bajracharya J."/>
            <person name="Merenyi Z."/>
            <person name="Ke H.-M."/>
            <person name="Monk M."/>
            <person name="Kocsube S."/>
            <person name="Drula E."/>
            <person name="Lipzen A."/>
            <person name="Balint B."/>
            <person name="Henrissat B."/>
            <person name="Andreopoulos B."/>
            <person name="Martin F.M."/>
            <person name="Harder C.B."/>
            <person name="Rigling D."/>
            <person name="Ford K.L."/>
            <person name="Foster G.D."/>
            <person name="Pangilinan J."/>
            <person name="Papanicolaou A."/>
            <person name="Barry K."/>
            <person name="LaButti K."/>
            <person name="Viragh M."/>
            <person name="Koriabine M."/>
            <person name="Yan M."/>
            <person name="Riley R."/>
            <person name="Champramary S."/>
            <person name="Plett K.L."/>
            <person name="Tsai I.J."/>
            <person name="Slot J."/>
            <person name="Sipos G."/>
            <person name="Plett J."/>
            <person name="Nagy L.G."/>
            <person name="Grigoriev I.V."/>
        </authorList>
    </citation>
    <scope>NUCLEOTIDE SEQUENCE</scope>
    <source>
        <strain evidence="2">CCBAS 213</strain>
    </source>
</reference>
<keyword evidence="1" id="KW-0472">Membrane</keyword>
<evidence type="ECO:0000256" key="1">
    <source>
        <dbReference type="SAM" id="Phobius"/>
    </source>
</evidence>
<keyword evidence="3" id="KW-1185">Reference proteome</keyword>
<sequence length="288" mass="31726">MAVVIIILYIVTFIVFGMDWSLTSSGFISYGENIWTRYLKFTSNDILATIGMSTTGMIGTILADSIMIWRCWMIWGKHWLVIVLPTLCLVSGIVFKIMATHLIFTNFIKAASASGLILYASFTLATTLWCTVLIIYRILSVGQANNGIRGAFGAYRHVIEVLVESSALYSVCLILYVALTASNSWGQDYVDVIAGVARGITPTLLIGRVAAGHARPDDSWNGSIMSSLHFGQGQSQTNTQEDSMISINLDDDPEAQMEEIDEPEHAQASSQMVYNDDIEAQLEEIEIT</sequence>
<feature type="transmembrane region" description="Helical" evidence="1">
    <location>
        <begin position="50"/>
        <end position="72"/>
    </location>
</feature>